<dbReference type="Gene3D" id="3.40.50.300">
    <property type="entry name" value="P-loop containing nucleotide triphosphate hydrolases"/>
    <property type="match status" value="1"/>
</dbReference>
<gene>
    <name evidence="10" type="ORF">J2Z34_001094</name>
</gene>
<evidence type="ECO:0000256" key="4">
    <source>
        <dbReference type="ARBA" id="ARBA00022741"/>
    </source>
</evidence>
<keyword evidence="5" id="KW-0418">Kinase</keyword>
<evidence type="ECO:0000256" key="8">
    <source>
        <dbReference type="ARBA" id="ARBA00051245"/>
    </source>
</evidence>
<feature type="domain" description="AAA" evidence="9">
    <location>
        <begin position="37"/>
        <end position="166"/>
    </location>
</feature>
<evidence type="ECO:0000256" key="6">
    <source>
        <dbReference type="ARBA" id="ARBA00022840"/>
    </source>
</evidence>
<dbReference type="Pfam" id="PF13614">
    <property type="entry name" value="AAA_31"/>
    <property type="match status" value="1"/>
</dbReference>
<sequence length="236" mass="25879">MEKIDIITVRDPKSPIAEAFRTLRTNIQFSSFDKSVQTVCITSSGPGEGKSTVSANLAVVMAEAGKRTLLIDCDQRKPMTHKIFKASNLVGLSNLLAGEVTIDNAIKPTVVDNLSIITAGIRPPNPSELLASAKMKHFIEDMKEKFDFIIFDTPPVLIVTDAQLLAGHTDGYLLVVSSGTAERNAAIKSKELLEKVNAKILGVILNKLDVSENSGYGKYYQYYYTEEVAKPTKKRK</sequence>
<keyword evidence="6" id="KW-0067">ATP-binding</keyword>
<protein>
    <recommendedName>
        <fullName evidence="2">non-specific protein-tyrosine kinase</fullName>
        <ecNumber evidence="2">2.7.10.2</ecNumber>
    </recommendedName>
</protein>
<reference evidence="10 11" key="1">
    <citation type="submission" date="2021-03" db="EMBL/GenBank/DDBJ databases">
        <title>Genomic Encyclopedia of Type Strains, Phase IV (KMG-IV): sequencing the most valuable type-strain genomes for metagenomic binning, comparative biology and taxonomic classification.</title>
        <authorList>
            <person name="Goeker M."/>
        </authorList>
    </citation>
    <scope>NUCLEOTIDE SEQUENCE [LARGE SCALE GENOMIC DNA]</scope>
    <source>
        <strain evidence="10 11">DSM 6139</strain>
    </source>
</reference>
<dbReference type="InterPro" id="IPR025669">
    <property type="entry name" value="AAA_dom"/>
</dbReference>
<dbReference type="Proteomes" id="UP001519271">
    <property type="component" value="Unassembled WGS sequence"/>
</dbReference>
<dbReference type="CDD" id="cd05387">
    <property type="entry name" value="BY-kinase"/>
    <property type="match status" value="1"/>
</dbReference>
<evidence type="ECO:0000256" key="5">
    <source>
        <dbReference type="ARBA" id="ARBA00022777"/>
    </source>
</evidence>
<organism evidence="10 11">
    <name type="scientific">Youngiibacter multivorans</name>
    <dbReference type="NCBI Taxonomy" id="937251"/>
    <lineage>
        <taxon>Bacteria</taxon>
        <taxon>Bacillati</taxon>
        <taxon>Bacillota</taxon>
        <taxon>Clostridia</taxon>
        <taxon>Eubacteriales</taxon>
        <taxon>Clostridiaceae</taxon>
        <taxon>Youngiibacter</taxon>
    </lineage>
</organism>
<comment type="catalytic activity">
    <reaction evidence="8">
        <text>L-tyrosyl-[protein] + ATP = O-phospho-L-tyrosyl-[protein] + ADP + H(+)</text>
        <dbReference type="Rhea" id="RHEA:10596"/>
        <dbReference type="Rhea" id="RHEA-COMP:10136"/>
        <dbReference type="Rhea" id="RHEA-COMP:20101"/>
        <dbReference type="ChEBI" id="CHEBI:15378"/>
        <dbReference type="ChEBI" id="CHEBI:30616"/>
        <dbReference type="ChEBI" id="CHEBI:46858"/>
        <dbReference type="ChEBI" id="CHEBI:61978"/>
        <dbReference type="ChEBI" id="CHEBI:456216"/>
        <dbReference type="EC" id="2.7.10.2"/>
    </reaction>
</comment>
<dbReference type="PANTHER" id="PTHR32309:SF13">
    <property type="entry name" value="FERRIC ENTEROBACTIN TRANSPORT PROTEIN FEPE"/>
    <property type="match status" value="1"/>
</dbReference>
<evidence type="ECO:0000256" key="1">
    <source>
        <dbReference type="ARBA" id="ARBA00007316"/>
    </source>
</evidence>
<dbReference type="InterPro" id="IPR050445">
    <property type="entry name" value="Bact_polysacc_biosynth/exp"/>
</dbReference>
<evidence type="ECO:0000313" key="11">
    <source>
        <dbReference type="Proteomes" id="UP001519271"/>
    </source>
</evidence>
<evidence type="ECO:0000256" key="7">
    <source>
        <dbReference type="ARBA" id="ARBA00023137"/>
    </source>
</evidence>
<keyword evidence="11" id="KW-1185">Reference proteome</keyword>
<name>A0ABS4G292_9CLOT</name>
<proteinExistence type="inferred from homology"/>
<evidence type="ECO:0000259" key="9">
    <source>
        <dbReference type="Pfam" id="PF13614"/>
    </source>
</evidence>
<accession>A0ABS4G292</accession>
<dbReference type="EMBL" id="JAGGKC010000007">
    <property type="protein sequence ID" value="MBP1918617.1"/>
    <property type="molecule type" value="Genomic_DNA"/>
</dbReference>
<comment type="similarity">
    <text evidence="1">Belongs to the CpsD/CapB family.</text>
</comment>
<dbReference type="EC" id="2.7.10.2" evidence="2"/>
<evidence type="ECO:0000256" key="2">
    <source>
        <dbReference type="ARBA" id="ARBA00011903"/>
    </source>
</evidence>
<dbReference type="SUPFAM" id="SSF52540">
    <property type="entry name" value="P-loop containing nucleoside triphosphate hydrolases"/>
    <property type="match status" value="1"/>
</dbReference>
<keyword evidence="7" id="KW-0829">Tyrosine-protein kinase</keyword>
<dbReference type="RefSeq" id="WP_209458846.1">
    <property type="nucleotide sequence ID" value="NZ_JAGGKC010000007.1"/>
</dbReference>
<evidence type="ECO:0000256" key="3">
    <source>
        <dbReference type="ARBA" id="ARBA00022679"/>
    </source>
</evidence>
<evidence type="ECO:0000313" key="10">
    <source>
        <dbReference type="EMBL" id="MBP1918617.1"/>
    </source>
</evidence>
<keyword evidence="4" id="KW-0547">Nucleotide-binding</keyword>
<comment type="caution">
    <text evidence="10">The sequence shown here is derived from an EMBL/GenBank/DDBJ whole genome shotgun (WGS) entry which is preliminary data.</text>
</comment>
<dbReference type="InterPro" id="IPR005702">
    <property type="entry name" value="Wzc-like_C"/>
</dbReference>
<dbReference type="InterPro" id="IPR027417">
    <property type="entry name" value="P-loop_NTPase"/>
</dbReference>
<keyword evidence="3" id="KW-0808">Transferase</keyword>
<dbReference type="PANTHER" id="PTHR32309">
    <property type="entry name" value="TYROSINE-PROTEIN KINASE"/>
    <property type="match status" value="1"/>
</dbReference>
<dbReference type="NCBIfam" id="TIGR01007">
    <property type="entry name" value="eps_fam"/>
    <property type="match status" value="1"/>
</dbReference>